<dbReference type="GO" id="GO:0005886">
    <property type="term" value="C:plasma membrane"/>
    <property type="evidence" value="ECO:0007669"/>
    <property type="project" value="TreeGrafter"/>
</dbReference>
<feature type="transmembrane region" description="Helical" evidence="9">
    <location>
        <begin position="713"/>
        <end position="734"/>
    </location>
</feature>
<feature type="transmembrane region" description="Helical" evidence="9">
    <location>
        <begin position="598"/>
        <end position="621"/>
    </location>
</feature>
<evidence type="ECO:0000256" key="7">
    <source>
        <dbReference type="ARBA" id="ARBA00023136"/>
    </source>
</evidence>
<evidence type="ECO:0000313" key="11">
    <source>
        <dbReference type="EMBL" id="KAF3847566.1"/>
    </source>
</evidence>
<feature type="transmembrane region" description="Helical" evidence="9">
    <location>
        <begin position="552"/>
        <end position="577"/>
    </location>
</feature>
<evidence type="ECO:0000313" key="12">
    <source>
        <dbReference type="Proteomes" id="UP000518266"/>
    </source>
</evidence>
<dbReference type="NCBIfam" id="TIGR00797">
    <property type="entry name" value="matE"/>
    <property type="match status" value="1"/>
</dbReference>
<dbReference type="InterPro" id="IPR031312">
    <property type="entry name" value="Na/sul_symport_CS"/>
</dbReference>
<evidence type="ECO:0000256" key="8">
    <source>
        <dbReference type="ARBA" id="ARBA00023201"/>
    </source>
</evidence>
<dbReference type="Pfam" id="PF01554">
    <property type="entry name" value="MatE"/>
    <property type="match status" value="1"/>
</dbReference>
<keyword evidence="5 9" id="KW-0812">Transmembrane</keyword>
<dbReference type="InterPro" id="IPR045069">
    <property type="entry name" value="MATE_euk"/>
</dbReference>
<feature type="transmembrane region" description="Helical" evidence="9">
    <location>
        <begin position="674"/>
        <end position="693"/>
    </location>
</feature>
<keyword evidence="7 9" id="KW-0472">Membrane</keyword>
<feature type="region of interest" description="Disordered" evidence="10">
    <location>
        <begin position="131"/>
        <end position="153"/>
    </location>
</feature>
<feature type="transmembrane region" description="Helical" evidence="9">
    <location>
        <begin position="222"/>
        <end position="247"/>
    </location>
</feature>
<feature type="transmembrane region" description="Helical" evidence="9">
    <location>
        <begin position="633"/>
        <end position="653"/>
    </location>
</feature>
<comment type="subcellular location">
    <subcellularLocation>
        <location evidence="1">Membrane</location>
        <topology evidence="1">Multi-pass membrane protein</topology>
    </subcellularLocation>
</comment>
<feature type="transmembrane region" description="Helical" evidence="9">
    <location>
        <begin position="179"/>
        <end position="202"/>
    </location>
</feature>
<protein>
    <recommendedName>
        <fullName evidence="9">Multidrug and toxin extrusion protein</fullName>
    </recommendedName>
</protein>
<gene>
    <name evidence="11" type="ORF">F7725_020594</name>
</gene>
<dbReference type="Pfam" id="PF00939">
    <property type="entry name" value="Na_sulph_symp"/>
    <property type="match status" value="2"/>
</dbReference>
<proteinExistence type="inferred from homology"/>
<dbReference type="PANTHER" id="PTHR10283:SF134">
    <property type="entry name" value="SOLUTE CARRIER FAMILY 13 MEMBER 5A"/>
    <property type="match status" value="1"/>
</dbReference>
<dbReference type="GO" id="GO:0015741">
    <property type="term" value="P:fumarate transport"/>
    <property type="evidence" value="ECO:0007669"/>
    <property type="project" value="TreeGrafter"/>
</dbReference>
<feature type="transmembrane region" description="Helical" evidence="9">
    <location>
        <begin position="976"/>
        <end position="996"/>
    </location>
</feature>
<feature type="transmembrane region" description="Helical" evidence="9">
    <location>
        <begin position="827"/>
        <end position="854"/>
    </location>
</feature>
<keyword evidence="12" id="KW-1185">Reference proteome</keyword>
<comment type="caution">
    <text evidence="11">The sequence shown here is derived from an EMBL/GenBank/DDBJ whole genome shotgun (WGS) entry which is preliminary data.</text>
</comment>
<dbReference type="GO" id="GO:0015141">
    <property type="term" value="F:succinate transmembrane transporter activity"/>
    <property type="evidence" value="ECO:0007669"/>
    <property type="project" value="TreeGrafter"/>
</dbReference>
<dbReference type="GO" id="GO:0015729">
    <property type="term" value="P:oxaloacetate transport"/>
    <property type="evidence" value="ECO:0007669"/>
    <property type="project" value="TreeGrafter"/>
</dbReference>
<feature type="transmembrane region" description="Helical" evidence="9">
    <location>
        <begin position="288"/>
        <end position="306"/>
    </location>
</feature>
<keyword evidence="8" id="KW-0739">Sodium transport</keyword>
<dbReference type="Proteomes" id="UP000518266">
    <property type="component" value="Unassembled WGS sequence"/>
</dbReference>
<feature type="transmembrane region" description="Helical" evidence="9">
    <location>
        <begin position="42"/>
        <end position="60"/>
    </location>
</feature>
<feature type="transmembrane region" description="Helical" evidence="9">
    <location>
        <begin position="66"/>
        <end position="96"/>
    </location>
</feature>
<organism evidence="11 12">
    <name type="scientific">Dissostichus mawsoni</name>
    <name type="common">Antarctic cod</name>
    <dbReference type="NCBI Taxonomy" id="36200"/>
    <lineage>
        <taxon>Eukaryota</taxon>
        <taxon>Metazoa</taxon>
        <taxon>Chordata</taxon>
        <taxon>Craniata</taxon>
        <taxon>Vertebrata</taxon>
        <taxon>Euteleostomi</taxon>
        <taxon>Actinopterygii</taxon>
        <taxon>Neopterygii</taxon>
        <taxon>Teleostei</taxon>
        <taxon>Neoteleostei</taxon>
        <taxon>Acanthomorphata</taxon>
        <taxon>Eupercaria</taxon>
        <taxon>Perciformes</taxon>
        <taxon>Notothenioidei</taxon>
        <taxon>Nototheniidae</taxon>
        <taxon>Dissostichus</taxon>
    </lineage>
</organism>
<dbReference type="GO" id="GO:0017153">
    <property type="term" value="F:sodium:dicarboxylate symporter activity"/>
    <property type="evidence" value="ECO:0007669"/>
    <property type="project" value="TreeGrafter"/>
</dbReference>
<name>A0A7J5YDM0_DISMA</name>
<keyword evidence="4" id="KW-0813">Transport</keyword>
<dbReference type="GO" id="GO:0042910">
    <property type="term" value="F:xenobiotic transmembrane transporter activity"/>
    <property type="evidence" value="ECO:0007669"/>
    <property type="project" value="InterPro"/>
</dbReference>
<feature type="transmembrane region" description="Helical" evidence="9">
    <location>
        <begin position="506"/>
        <end position="532"/>
    </location>
</feature>
<feature type="transmembrane region" description="Helical" evidence="9">
    <location>
        <begin position="351"/>
        <end position="371"/>
    </location>
</feature>
<evidence type="ECO:0000256" key="9">
    <source>
        <dbReference type="RuleBase" id="RU004914"/>
    </source>
</evidence>
<evidence type="ECO:0000256" key="10">
    <source>
        <dbReference type="SAM" id="MobiDB-lite"/>
    </source>
</evidence>
<dbReference type="CDD" id="cd13132">
    <property type="entry name" value="MATE_eukaryotic"/>
    <property type="match status" value="1"/>
</dbReference>
<accession>A0A7J5YDM0</accession>
<dbReference type="AlphaFoldDB" id="A0A7J5YDM0"/>
<feature type="region of interest" description="Disordered" evidence="10">
    <location>
        <begin position="922"/>
        <end position="944"/>
    </location>
</feature>
<comment type="similarity">
    <text evidence="2">Belongs to the SLC13A/DASS transporter (TC 2.A.47) family. NADC subfamily.</text>
</comment>
<dbReference type="EMBL" id="JAAKFY010000013">
    <property type="protein sequence ID" value="KAF3847566.1"/>
    <property type="molecule type" value="Genomic_DNA"/>
</dbReference>
<feature type="transmembrane region" description="Helical" evidence="9">
    <location>
        <begin position="884"/>
        <end position="904"/>
    </location>
</feature>
<dbReference type="PANTHER" id="PTHR10283">
    <property type="entry name" value="SOLUTE CARRIER FAMILY 13 MEMBER"/>
    <property type="match status" value="1"/>
</dbReference>
<evidence type="ECO:0000256" key="1">
    <source>
        <dbReference type="ARBA" id="ARBA00004141"/>
    </source>
</evidence>
<feature type="transmembrane region" description="Helical" evidence="9">
    <location>
        <begin position="795"/>
        <end position="815"/>
    </location>
</feature>
<dbReference type="GO" id="GO:1990961">
    <property type="term" value="P:xenobiotic detoxification by transmembrane export across the plasma membrane"/>
    <property type="evidence" value="ECO:0007669"/>
    <property type="project" value="InterPro"/>
</dbReference>
<dbReference type="OrthoDB" id="6493944at2759"/>
<feature type="transmembrane region" description="Helical" evidence="9">
    <location>
        <begin position="754"/>
        <end position="775"/>
    </location>
</feature>
<dbReference type="InterPro" id="IPR002528">
    <property type="entry name" value="MATE_fam"/>
</dbReference>
<evidence type="ECO:0000256" key="3">
    <source>
        <dbReference type="ARBA" id="ARBA00010199"/>
    </source>
</evidence>
<evidence type="ECO:0000256" key="2">
    <source>
        <dbReference type="ARBA" id="ARBA00006772"/>
    </source>
</evidence>
<reference evidence="11 12" key="1">
    <citation type="submission" date="2020-03" db="EMBL/GenBank/DDBJ databases">
        <title>Dissostichus mawsoni Genome sequencing and assembly.</title>
        <authorList>
            <person name="Park H."/>
        </authorList>
    </citation>
    <scope>NUCLEOTIDE SEQUENCE [LARGE SCALE GENOMIC DNA]</scope>
    <source>
        <strain evidence="11">DM0001</strain>
        <tissue evidence="11">Muscle</tissue>
    </source>
</reference>
<dbReference type="PROSITE" id="PS01271">
    <property type="entry name" value="NA_SULFATE"/>
    <property type="match status" value="1"/>
</dbReference>
<keyword evidence="6 9" id="KW-1133">Transmembrane helix</keyword>
<feature type="transmembrane region" description="Helical" evidence="9">
    <location>
        <begin position="12"/>
        <end position="30"/>
    </location>
</feature>
<evidence type="ECO:0000256" key="6">
    <source>
        <dbReference type="ARBA" id="ARBA00022989"/>
    </source>
</evidence>
<dbReference type="GO" id="GO:0015137">
    <property type="term" value="F:citrate transmembrane transporter activity"/>
    <property type="evidence" value="ECO:0007669"/>
    <property type="project" value="TreeGrafter"/>
</dbReference>
<dbReference type="InterPro" id="IPR001898">
    <property type="entry name" value="SLC13A/DASS"/>
</dbReference>
<keyword evidence="8" id="KW-0915">Sodium</keyword>
<evidence type="ECO:0000256" key="5">
    <source>
        <dbReference type="ARBA" id="ARBA00022692"/>
    </source>
</evidence>
<feature type="transmembrane region" description="Helical" evidence="9">
    <location>
        <begin position="312"/>
        <end position="339"/>
    </location>
</feature>
<feature type="transmembrane region" description="Helical" evidence="9">
    <location>
        <begin position="391"/>
        <end position="411"/>
    </location>
</feature>
<evidence type="ECO:0000256" key="4">
    <source>
        <dbReference type="ARBA" id="ARBA00022448"/>
    </source>
</evidence>
<sequence>MMAVYWCTEVLPLAVTALLPAILFPLFGIMQSKDVCMQYLKDTNLLFVGGLMVAVAVEHWDLHKRIALRVLLFVGVRPALLMLGFMGVTAFLSMWISNTATTAMMVPIVQAVLQQLNNSEDEIPQILSSEELEQTSETDSKQAPQAEKQSEGQGPVVVTFLDAAVEDAMRKDAEEKMKMCKGMTLCVCYAASIGGTATLTGTGPNLVLKGQMNQLFPENGDVINFASWFGFAFPNMIIMLTLAWLWLQFVFMGFNFKKTWGCGAVKTEKDIAAYNVIREEHRRLGPMSFGEISVLGLFTLLVVLWFTREPGFIILCLLIATFTECTSNVATATLFLPVLASMSQSIGINPLYVMVPCTLSASFAFMLPVATPPNAIVFSYGYLKVSDMAKTGIVMNIIGILCITLAINTWAKAMFDLDTFPAWANVTEEDPCTACSPYTGARPRPLIRAIAQEHMVDRKRPIARSPLSSWRDCFVLKRIRMLAPVGFKTEIKELCTLAGPVVLSHLMAFTLSFVSAIFCGHLGTVELAGVSLATSTYGSQNLLRIGVILQRAILILLLACFPCWAILINTEALLLAVKQEPEATFMYALQTSYLQNQSIIWPPVITGLIVNILNAVIQYIFIFVLHLGIAGSAAANAISQYCMATTLFAYIIWKGLHKPTWGGWTKECLQDWGSYMYLAIPSMVMMCVEWWSYEIGSLLAGLISEVELGAQSIVYQLANIAYMFPLGFSIAGNVRVGQALGGGDTEQAKLSAKLTIFCAGSMSICWSILLGSLKGQMSYVFSDDEQIWQRVTDVLSIYAPFMILDALSASLGGILRGTGKQKIGAICNILGFYGVGFPIGVPLMFAAKLGIIAFCCHNDANWFFNVFKPVSFFKYEKCFIPSGLWIGLVTGVFLQVIFLSSYLLRMNWNTTTTEAQIRAGVVGSSTDKSPQPEDPGDSQDSAGTDTVELVDREAGGAAVSPGEEELSLRSLLLRRGLVLAVMLFILAAGIIINLLINNLVT</sequence>
<dbReference type="CDD" id="cd01115">
    <property type="entry name" value="SLC13_permease"/>
    <property type="match status" value="1"/>
</dbReference>
<comment type="similarity">
    <text evidence="3 9">Belongs to the multi antimicrobial extrusion (MATE) (TC 2.A.66.1) family.</text>
</comment>
<dbReference type="GO" id="GO:0015297">
    <property type="term" value="F:antiporter activity"/>
    <property type="evidence" value="ECO:0007669"/>
    <property type="project" value="InterPro"/>
</dbReference>
<keyword evidence="8" id="KW-0406">Ion transport</keyword>